<evidence type="ECO:0008006" key="4">
    <source>
        <dbReference type="Google" id="ProtNLM"/>
    </source>
</evidence>
<evidence type="ECO:0000313" key="2">
    <source>
        <dbReference type="EMBL" id="RKX65932.1"/>
    </source>
</evidence>
<dbReference type="InterPro" id="IPR032811">
    <property type="entry name" value="Put_conjugal_transfer"/>
</dbReference>
<dbReference type="AlphaFoldDB" id="A0A660S789"/>
<evidence type="ECO:0000256" key="1">
    <source>
        <dbReference type="SAM" id="SignalP"/>
    </source>
</evidence>
<dbReference type="Pfam" id="PF13729">
    <property type="entry name" value="TraF_2"/>
    <property type="match status" value="1"/>
</dbReference>
<dbReference type="EMBL" id="QNBC01000064">
    <property type="protein sequence ID" value="RKX65932.1"/>
    <property type="molecule type" value="Genomic_DNA"/>
</dbReference>
<feature type="chain" id="PRO_5024929610" description="DUF5723 domain-containing protein" evidence="1">
    <location>
        <begin position="19"/>
        <end position="349"/>
    </location>
</feature>
<keyword evidence="1" id="KW-0732">Signal</keyword>
<dbReference type="Gene3D" id="2.40.160.60">
    <property type="entry name" value="Outer membrane protein transport protein (OMPP1/FadL/TodX)"/>
    <property type="match status" value="1"/>
</dbReference>
<proteinExistence type="predicted"/>
<comment type="caution">
    <text evidence="2">The sequence shown here is derived from an EMBL/GenBank/DDBJ whole genome shotgun (WGS) entry which is preliminary data.</text>
</comment>
<evidence type="ECO:0000313" key="3">
    <source>
        <dbReference type="Proteomes" id="UP000282321"/>
    </source>
</evidence>
<accession>A0A660S789</accession>
<dbReference type="Proteomes" id="UP000282321">
    <property type="component" value="Unassembled WGS sequence"/>
</dbReference>
<reference evidence="2 3" key="1">
    <citation type="submission" date="2018-06" db="EMBL/GenBank/DDBJ databases">
        <title>Extensive metabolic versatility and redundancy in microbially diverse, dynamic hydrothermal sediments.</title>
        <authorList>
            <person name="Dombrowski N."/>
            <person name="Teske A."/>
            <person name="Baker B.J."/>
        </authorList>
    </citation>
    <scope>NUCLEOTIDE SEQUENCE [LARGE SCALE GENOMIC DNA]</scope>
    <source>
        <strain evidence="2">B35_G9</strain>
    </source>
</reference>
<gene>
    <name evidence="2" type="ORF">DRP44_05230</name>
</gene>
<sequence>MRKILIFTLLIPFLSLSAAKTEIPFEINYYGISPGAEALSMGYAFSGYGISPASVFWNPANISLMKFSSLYLDFAKYDSVDITDLINYQNGLNGARLDFLSLVSKEGGISWHPISISEVDDSIISYSDSFVRIKGASHVDEILFTITSMTGNLSYKGPVYYGFNIKYYRGALAYAKSVYANDSTLIDNDIEIDYSNGFGTDAGVLYDARKLRIGFTVSNIFSRVIWANHNTARIPTRFNLALAIVPNNYVSGDFEVTKFVTNSPFIFSLGLSGKLRGTGSWYNNLRFSGGVYSISSSFNLNNSIYSFGLGYFAGKFRIATAISGYKNQFFPNFHPEYRVSLSLTQNKEL</sequence>
<organism evidence="2 3">
    <name type="scientific">candidate division TA06 bacterium</name>
    <dbReference type="NCBI Taxonomy" id="2250710"/>
    <lineage>
        <taxon>Bacteria</taxon>
        <taxon>Bacteria division TA06</taxon>
    </lineage>
</organism>
<name>A0A660S789_UNCT6</name>
<feature type="signal peptide" evidence="1">
    <location>
        <begin position="1"/>
        <end position="18"/>
    </location>
</feature>
<protein>
    <recommendedName>
        <fullName evidence="4">DUF5723 domain-containing protein</fullName>
    </recommendedName>
</protein>